<accession>A0A5C3P8A0</accession>
<organism evidence="2 3">
    <name type="scientific">Polyporus arcularius HHB13444</name>
    <dbReference type="NCBI Taxonomy" id="1314778"/>
    <lineage>
        <taxon>Eukaryota</taxon>
        <taxon>Fungi</taxon>
        <taxon>Dikarya</taxon>
        <taxon>Basidiomycota</taxon>
        <taxon>Agaricomycotina</taxon>
        <taxon>Agaricomycetes</taxon>
        <taxon>Polyporales</taxon>
        <taxon>Polyporaceae</taxon>
        <taxon>Polyporus</taxon>
    </lineage>
</organism>
<keyword evidence="1" id="KW-0732">Signal</keyword>
<proteinExistence type="predicted"/>
<dbReference type="Proteomes" id="UP000308197">
    <property type="component" value="Unassembled WGS sequence"/>
</dbReference>
<protein>
    <recommendedName>
        <fullName evidence="4">Ferritin-like domain-containing protein</fullName>
    </recommendedName>
</protein>
<dbReference type="Gene3D" id="1.20.1260.10">
    <property type="match status" value="1"/>
</dbReference>
<dbReference type="STRING" id="1314778.A0A5C3P8A0"/>
<dbReference type="Pfam" id="PF13668">
    <property type="entry name" value="Ferritin_2"/>
    <property type="match status" value="1"/>
</dbReference>
<dbReference type="SUPFAM" id="SSF47240">
    <property type="entry name" value="Ferritin-like"/>
    <property type="match status" value="1"/>
</dbReference>
<evidence type="ECO:0000313" key="3">
    <source>
        <dbReference type="Proteomes" id="UP000308197"/>
    </source>
</evidence>
<dbReference type="InParanoid" id="A0A5C3P8A0"/>
<reference evidence="2 3" key="1">
    <citation type="journal article" date="2019" name="Nat. Ecol. Evol.">
        <title>Megaphylogeny resolves global patterns of mushroom evolution.</title>
        <authorList>
            <person name="Varga T."/>
            <person name="Krizsan K."/>
            <person name="Foldi C."/>
            <person name="Dima B."/>
            <person name="Sanchez-Garcia M."/>
            <person name="Sanchez-Ramirez S."/>
            <person name="Szollosi G.J."/>
            <person name="Szarkandi J.G."/>
            <person name="Papp V."/>
            <person name="Albert L."/>
            <person name="Andreopoulos W."/>
            <person name="Angelini C."/>
            <person name="Antonin V."/>
            <person name="Barry K.W."/>
            <person name="Bougher N.L."/>
            <person name="Buchanan P."/>
            <person name="Buyck B."/>
            <person name="Bense V."/>
            <person name="Catcheside P."/>
            <person name="Chovatia M."/>
            <person name="Cooper J."/>
            <person name="Damon W."/>
            <person name="Desjardin D."/>
            <person name="Finy P."/>
            <person name="Geml J."/>
            <person name="Haridas S."/>
            <person name="Hughes K."/>
            <person name="Justo A."/>
            <person name="Karasinski D."/>
            <person name="Kautmanova I."/>
            <person name="Kiss B."/>
            <person name="Kocsube S."/>
            <person name="Kotiranta H."/>
            <person name="LaButti K.M."/>
            <person name="Lechner B.E."/>
            <person name="Liimatainen K."/>
            <person name="Lipzen A."/>
            <person name="Lukacs Z."/>
            <person name="Mihaltcheva S."/>
            <person name="Morgado L.N."/>
            <person name="Niskanen T."/>
            <person name="Noordeloos M.E."/>
            <person name="Ohm R.A."/>
            <person name="Ortiz-Santana B."/>
            <person name="Ovrebo C."/>
            <person name="Racz N."/>
            <person name="Riley R."/>
            <person name="Savchenko A."/>
            <person name="Shiryaev A."/>
            <person name="Soop K."/>
            <person name="Spirin V."/>
            <person name="Szebenyi C."/>
            <person name="Tomsovsky M."/>
            <person name="Tulloss R.E."/>
            <person name="Uehling J."/>
            <person name="Grigoriev I.V."/>
            <person name="Vagvolgyi C."/>
            <person name="Papp T."/>
            <person name="Martin F.M."/>
            <person name="Miettinen O."/>
            <person name="Hibbett D.S."/>
            <person name="Nagy L.G."/>
        </authorList>
    </citation>
    <scope>NUCLEOTIDE SEQUENCE [LARGE SCALE GENOMIC DNA]</scope>
    <source>
        <strain evidence="2 3">HHB13444</strain>
    </source>
</reference>
<dbReference type="InterPro" id="IPR012347">
    <property type="entry name" value="Ferritin-like"/>
</dbReference>
<dbReference type="PANTHER" id="PTHR31694:SF26">
    <property type="entry name" value="OS05G0151100 PROTEIN"/>
    <property type="match status" value="1"/>
</dbReference>
<gene>
    <name evidence="2" type="ORF">K466DRAFT_600757</name>
</gene>
<evidence type="ECO:0008006" key="4">
    <source>
        <dbReference type="Google" id="ProtNLM"/>
    </source>
</evidence>
<dbReference type="InterPro" id="IPR052965">
    <property type="entry name" value="Pigment-catalase-like"/>
</dbReference>
<dbReference type="CDD" id="cd00657">
    <property type="entry name" value="Ferritin_like"/>
    <property type="match status" value="1"/>
</dbReference>
<evidence type="ECO:0000256" key="1">
    <source>
        <dbReference type="SAM" id="SignalP"/>
    </source>
</evidence>
<dbReference type="InterPro" id="IPR009078">
    <property type="entry name" value="Ferritin-like_SF"/>
</dbReference>
<evidence type="ECO:0000313" key="2">
    <source>
        <dbReference type="EMBL" id="TFK85904.1"/>
    </source>
</evidence>
<dbReference type="EMBL" id="ML211226">
    <property type="protein sequence ID" value="TFK85904.1"/>
    <property type="molecule type" value="Genomic_DNA"/>
</dbReference>
<feature type="chain" id="PRO_5023032914" description="Ferritin-like domain-containing protein" evidence="1">
    <location>
        <begin position="19"/>
        <end position="294"/>
    </location>
</feature>
<sequence length="294" mass="30982">MFNKILLFTLAAFAAVRAAPAPSGSLVTDKDILQYALTLEHLENAFYSTALTQFDAKAFRVAGFSPDVRERFVQIGKHEAAHVAFLSEALGSTATEPCDYFFPSTDPRTFATLSAILENAGVSAYAGAAHLITDPGYLTSAATILSVEARHATWVQGNAIDSDPLPAPFDTPLPASEVLILAFQFIVPFSCPSSNPQLPFDIQPFPTLALSDDSPAPGASIVAHVNGTDASDRPAYVAWISGSGVEYSELGPNGETTVPHGMNGTIYALAVSKKNGGMPNTSNFRSGLAVVQIS</sequence>
<name>A0A5C3P8A0_9APHY</name>
<dbReference type="AlphaFoldDB" id="A0A5C3P8A0"/>
<feature type="signal peptide" evidence="1">
    <location>
        <begin position="1"/>
        <end position="18"/>
    </location>
</feature>
<dbReference type="PANTHER" id="PTHR31694">
    <property type="entry name" value="DESICCATION-LIKE PROTEIN"/>
    <property type="match status" value="1"/>
</dbReference>
<keyword evidence="3" id="KW-1185">Reference proteome</keyword>